<dbReference type="Proteomes" id="UP000321525">
    <property type="component" value="Unassembled WGS sequence"/>
</dbReference>
<evidence type="ECO:0000256" key="3">
    <source>
        <dbReference type="ARBA" id="ARBA00022795"/>
    </source>
</evidence>
<feature type="region of interest" description="Disordered" evidence="5">
    <location>
        <begin position="118"/>
        <end position="142"/>
    </location>
</feature>
<evidence type="ECO:0000313" key="8">
    <source>
        <dbReference type="Proteomes" id="UP000321525"/>
    </source>
</evidence>
<dbReference type="InterPro" id="IPR036679">
    <property type="entry name" value="FlgN-like_sf"/>
</dbReference>
<reference evidence="7 9" key="1">
    <citation type="submission" date="2019-07" db="EMBL/GenBank/DDBJ databases">
        <title>Genomes of sea-ice associated Colwellia species.</title>
        <authorList>
            <person name="Bowman J.P."/>
        </authorList>
    </citation>
    <scope>NUCLEOTIDE SEQUENCE [LARGE SCALE GENOMIC DNA]</scope>
    <source>
        <strain evidence="6 8">ACAM 607</strain>
        <strain evidence="7 9">IC036</strain>
    </source>
</reference>
<comment type="function">
    <text evidence="1">Required for the efficient initiation of filament assembly.</text>
</comment>
<dbReference type="SUPFAM" id="SSF140566">
    <property type="entry name" value="FlgN-like"/>
    <property type="match status" value="1"/>
</dbReference>
<evidence type="ECO:0000256" key="1">
    <source>
        <dbReference type="ARBA" id="ARBA00002397"/>
    </source>
</evidence>
<keyword evidence="7" id="KW-0966">Cell projection</keyword>
<dbReference type="InterPro" id="IPR007809">
    <property type="entry name" value="FlgN-like"/>
</dbReference>
<gene>
    <name evidence="6" type="ORF">ESZ26_07655</name>
    <name evidence="7" type="ORF">ESZ27_16135</name>
</gene>
<dbReference type="AlphaFoldDB" id="A0A5C6Q457"/>
<comment type="similarity">
    <text evidence="2">Belongs to the FlgN family.</text>
</comment>
<evidence type="ECO:0000313" key="6">
    <source>
        <dbReference type="EMBL" id="TWX60926.1"/>
    </source>
</evidence>
<feature type="coiled-coil region" evidence="4">
    <location>
        <begin position="3"/>
        <end position="69"/>
    </location>
</feature>
<keyword evidence="4" id="KW-0175">Coiled coil</keyword>
<comment type="caution">
    <text evidence="7">The sequence shown here is derived from an EMBL/GenBank/DDBJ whole genome shotgun (WGS) entry which is preliminary data.</text>
</comment>
<dbReference type="Pfam" id="PF05130">
    <property type="entry name" value="FlgN"/>
    <property type="match status" value="1"/>
</dbReference>
<evidence type="ECO:0000256" key="5">
    <source>
        <dbReference type="SAM" id="MobiDB-lite"/>
    </source>
</evidence>
<accession>A0A5C6Q457</accession>
<name>A0A5C6Q457_9GAMM</name>
<dbReference type="EMBL" id="VOLQ01000040">
    <property type="protein sequence ID" value="TWX63663.1"/>
    <property type="molecule type" value="Genomic_DNA"/>
</dbReference>
<dbReference type="RefSeq" id="WP_146799151.1">
    <property type="nucleotide sequence ID" value="NZ_VOLP01000009.1"/>
</dbReference>
<proteinExistence type="inferred from homology"/>
<dbReference type="Gene3D" id="1.20.58.300">
    <property type="entry name" value="FlgN-like"/>
    <property type="match status" value="1"/>
</dbReference>
<sequence length="142" mass="15735">MTALAAEQLIAQQLHNLQQLEELLSVEKEVLQKQSPQALTAVTEQKEALLKTIQQLDEQNAQNVVLKNEVKSGIHQHKIAEIEAILLRCKDKNQVNGQIIQQSSLAAERMKNSLLENHNRSSMTYNSKGKKSGGLSSLGIKA</sequence>
<feature type="compositionally biased region" description="Low complexity" evidence="5">
    <location>
        <begin position="133"/>
        <end position="142"/>
    </location>
</feature>
<evidence type="ECO:0000256" key="4">
    <source>
        <dbReference type="SAM" id="Coils"/>
    </source>
</evidence>
<evidence type="ECO:0000313" key="7">
    <source>
        <dbReference type="EMBL" id="TWX63663.1"/>
    </source>
</evidence>
<evidence type="ECO:0000313" key="9">
    <source>
        <dbReference type="Proteomes" id="UP000321917"/>
    </source>
</evidence>
<organism evidence="7 9">
    <name type="scientific">Colwellia hornerae</name>
    <dbReference type="NCBI Taxonomy" id="89402"/>
    <lineage>
        <taxon>Bacteria</taxon>
        <taxon>Pseudomonadati</taxon>
        <taxon>Pseudomonadota</taxon>
        <taxon>Gammaproteobacteria</taxon>
        <taxon>Alteromonadales</taxon>
        <taxon>Colwelliaceae</taxon>
        <taxon>Colwellia</taxon>
    </lineage>
</organism>
<keyword evidence="7" id="KW-0282">Flagellum</keyword>
<dbReference type="OrthoDB" id="6227731at2"/>
<keyword evidence="3" id="KW-1005">Bacterial flagellum biogenesis</keyword>
<keyword evidence="8" id="KW-1185">Reference proteome</keyword>
<evidence type="ECO:0000256" key="2">
    <source>
        <dbReference type="ARBA" id="ARBA00007703"/>
    </source>
</evidence>
<dbReference type="Proteomes" id="UP000321917">
    <property type="component" value="Unassembled WGS sequence"/>
</dbReference>
<keyword evidence="7" id="KW-0969">Cilium</keyword>
<dbReference type="GO" id="GO:0044780">
    <property type="term" value="P:bacterial-type flagellum assembly"/>
    <property type="evidence" value="ECO:0007669"/>
    <property type="project" value="InterPro"/>
</dbReference>
<dbReference type="EMBL" id="VOLR01000008">
    <property type="protein sequence ID" value="TWX60926.1"/>
    <property type="molecule type" value="Genomic_DNA"/>
</dbReference>
<protein>
    <submittedName>
        <fullName evidence="7">Flagellar protein FlgN</fullName>
    </submittedName>
</protein>